<dbReference type="RefSeq" id="WP_108961389.1">
    <property type="nucleotide sequence ID" value="NZ_BFAZ01000012.1"/>
</dbReference>
<gene>
    <name evidence="3" type="ORF">LPTSP2_37150</name>
</gene>
<reference evidence="4" key="1">
    <citation type="journal article" date="2019" name="Microbiol. Immunol.">
        <title>Molecular and phenotypic characterization of Leptospira johnsonii sp. nov., Leptospira ellinghausenii sp. nov. and Leptospira ryugenii sp. nov. isolated from soil and water in Japan.</title>
        <authorList>
            <person name="Masuzawa T."/>
            <person name="Saito M."/>
            <person name="Nakao R."/>
            <person name="Nikaido Y."/>
            <person name="Matsumoto M."/>
            <person name="Ogawa M."/>
            <person name="Yokoyama M."/>
            <person name="Hidaka Y."/>
            <person name="Tomita J."/>
            <person name="Sakakibara K."/>
            <person name="Suzuki K."/>
            <person name="Yasuda S."/>
            <person name="Sato H."/>
            <person name="Yamaguchi M."/>
            <person name="Yoshida S.I."/>
            <person name="Koizumi N."/>
            <person name="Kawamura Y."/>
        </authorList>
    </citation>
    <scope>NUCLEOTIDE SEQUENCE [LARGE SCALE GENOMIC DNA]</scope>
    <source>
        <strain evidence="4">E18</strain>
    </source>
</reference>
<protein>
    <submittedName>
        <fullName evidence="3">Uncharacterized protein</fullName>
    </submittedName>
</protein>
<keyword evidence="2" id="KW-0472">Membrane</keyword>
<dbReference type="EMBL" id="BFAZ01000012">
    <property type="protein sequence ID" value="GBF44412.1"/>
    <property type="molecule type" value="Genomic_DNA"/>
</dbReference>
<comment type="caution">
    <text evidence="3">The sequence shown here is derived from an EMBL/GenBank/DDBJ whole genome shotgun (WGS) entry which is preliminary data.</text>
</comment>
<evidence type="ECO:0000313" key="4">
    <source>
        <dbReference type="Proteomes" id="UP000245206"/>
    </source>
</evidence>
<dbReference type="Proteomes" id="UP000245206">
    <property type="component" value="Unassembled WGS sequence"/>
</dbReference>
<feature type="transmembrane region" description="Helical" evidence="2">
    <location>
        <begin position="108"/>
        <end position="127"/>
    </location>
</feature>
<keyword evidence="2" id="KW-0812">Transmembrane</keyword>
<evidence type="ECO:0000313" key="3">
    <source>
        <dbReference type="EMBL" id="GBF44412.1"/>
    </source>
</evidence>
<keyword evidence="2" id="KW-1133">Transmembrane helix</keyword>
<accession>A0A2P2DID3</accession>
<name>A0A2P2DID3_9LEPT</name>
<keyword evidence="4" id="KW-1185">Reference proteome</keyword>
<keyword evidence="1" id="KW-0175">Coiled coil</keyword>
<feature type="coiled-coil region" evidence="1">
    <location>
        <begin position="133"/>
        <end position="160"/>
    </location>
</feature>
<proteinExistence type="predicted"/>
<sequence>MLQTEFIIKEKGKTQEIIAFSKIESQQIDTNMKLILITFERDFFKNFGTKLLFMRVGNKEAGIYNRFRENTWYLTDDFDKKNPLHIEIYSYKEYRDRWEWLEKRINPIAITIATILSTIITITGINLNTYIEKKNGKNEIELYNNKIKELENKIEEIKKLK</sequence>
<dbReference type="AlphaFoldDB" id="A0A2P2DID3"/>
<evidence type="ECO:0000256" key="2">
    <source>
        <dbReference type="SAM" id="Phobius"/>
    </source>
</evidence>
<evidence type="ECO:0000256" key="1">
    <source>
        <dbReference type="SAM" id="Coils"/>
    </source>
</evidence>
<organism evidence="3 4">
    <name type="scientific">Leptospira ellinghausenii</name>
    <dbReference type="NCBI Taxonomy" id="1917822"/>
    <lineage>
        <taxon>Bacteria</taxon>
        <taxon>Pseudomonadati</taxon>
        <taxon>Spirochaetota</taxon>
        <taxon>Spirochaetia</taxon>
        <taxon>Leptospirales</taxon>
        <taxon>Leptospiraceae</taxon>
        <taxon>Leptospira</taxon>
    </lineage>
</organism>